<sequence>MWAATTVLYGTNVGKTNAVFAVLAEKGVEGKLATALLQAQKAIVDVRKADFANGVSAASLTPVPTKAICRILTVSGLPFRWGWSLDQPLLLLLDLPCGQVVFYASKRHAGPDYHGGIDQRQWSEGNVIAYADSLLSEDGLPAEQPSR</sequence>
<dbReference type="KEGG" id="rml:FF011L_11160"/>
<name>A0A517MBW7_9BACT</name>
<reference evidence="1 2" key="1">
    <citation type="submission" date="2019-02" db="EMBL/GenBank/DDBJ databases">
        <title>Deep-cultivation of Planctomycetes and their phenomic and genomic characterization uncovers novel biology.</title>
        <authorList>
            <person name="Wiegand S."/>
            <person name="Jogler M."/>
            <person name="Boedeker C."/>
            <person name="Pinto D."/>
            <person name="Vollmers J."/>
            <person name="Rivas-Marin E."/>
            <person name="Kohn T."/>
            <person name="Peeters S.H."/>
            <person name="Heuer A."/>
            <person name="Rast P."/>
            <person name="Oberbeckmann S."/>
            <person name="Bunk B."/>
            <person name="Jeske O."/>
            <person name="Meyerdierks A."/>
            <person name="Storesund J.E."/>
            <person name="Kallscheuer N."/>
            <person name="Luecker S."/>
            <person name="Lage O.M."/>
            <person name="Pohl T."/>
            <person name="Merkel B.J."/>
            <person name="Hornburger P."/>
            <person name="Mueller R.-W."/>
            <person name="Bruemmer F."/>
            <person name="Labrenz M."/>
            <person name="Spormann A.M."/>
            <person name="Op den Camp H."/>
            <person name="Overmann J."/>
            <person name="Amann R."/>
            <person name="Jetten M.S.M."/>
            <person name="Mascher T."/>
            <person name="Medema M.H."/>
            <person name="Devos D.P."/>
            <person name="Kaster A.-K."/>
            <person name="Ovreas L."/>
            <person name="Rohde M."/>
            <person name="Galperin M.Y."/>
            <person name="Jogler C."/>
        </authorList>
    </citation>
    <scope>NUCLEOTIDE SEQUENCE [LARGE SCALE GENOMIC DNA]</scope>
    <source>
        <strain evidence="1 2">FF011L</strain>
    </source>
</reference>
<gene>
    <name evidence="1" type="ORF">FF011L_11160</name>
</gene>
<proteinExistence type="predicted"/>
<dbReference type="AlphaFoldDB" id="A0A517MBW7"/>
<dbReference type="RefSeq" id="WP_145350637.1">
    <property type="nucleotide sequence ID" value="NZ_CP036262.1"/>
</dbReference>
<keyword evidence="2" id="KW-1185">Reference proteome</keyword>
<protein>
    <submittedName>
        <fullName evidence="1">Uncharacterized protein</fullName>
    </submittedName>
</protein>
<evidence type="ECO:0000313" key="2">
    <source>
        <dbReference type="Proteomes" id="UP000320672"/>
    </source>
</evidence>
<dbReference type="Proteomes" id="UP000320672">
    <property type="component" value="Chromosome"/>
</dbReference>
<accession>A0A517MBW7</accession>
<evidence type="ECO:0000313" key="1">
    <source>
        <dbReference type="EMBL" id="QDS92373.1"/>
    </source>
</evidence>
<organism evidence="1 2">
    <name type="scientific">Roseimaritima multifibrata</name>
    <dbReference type="NCBI Taxonomy" id="1930274"/>
    <lineage>
        <taxon>Bacteria</taxon>
        <taxon>Pseudomonadati</taxon>
        <taxon>Planctomycetota</taxon>
        <taxon>Planctomycetia</taxon>
        <taxon>Pirellulales</taxon>
        <taxon>Pirellulaceae</taxon>
        <taxon>Roseimaritima</taxon>
    </lineage>
</organism>
<dbReference type="EMBL" id="CP036262">
    <property type="protein sequence ID" value="QDS92373.1"/>
    <property type="molecule type" value="Genomic_DNA"/>
</dbReference>